<dbReference type="AlphaFoldDB" id="A0A6J2YE43"/>
<evidence type="ECO:0000256" key="3">
    <source>
        <dbReference type="ARBA" id="ARBA00012995"/>
    </source>
</evidence>
<dbReference type="InParanoid" id="A0A6J2YE43"/>
<evidence type="ECO:0000256" key="10">
    <source>
        <dbReference type="RuleBase" id="RU003369"/>
    </source>
</evidence>
<dbReference type="GO" id="GO:0030060">
    <property type="term" value="F:L-malate dehydrogenase (NAD+) activity"/>
    <property type="evidence" value="ECO:0007669"/>
    <property type="project" value="UniProtKB-EC"/>
</dbReference>
<dbReference type="FunFam" id="3.90.110.10:FF:000009">
    <property type="entry name" value="Malate dehydrogenase"/>
    <property type="match status" value="1"/>
</dbReference>
<dbReference type="PANTHER" id="PTHR11540:SF16">
    <property type="entry name" value="MALATE DEHYDROGENASE, MITOCHONDRIAL"/>
    <property type="match status" value="1"/>
</dbReference>
<gene>
    <name evidence="14" type="primary">LOC115886577</name>
</gene>
<dbReference type="GO" id="GO:0006099">
    <property type="term" value="P:tricarboxylic acid cycle"/>
    <property type="evidence" value="ECO:0007669"/>
    <property type="project" value="UniProtKB-KW"/>
</dbReference>
<evidence type="ECO:0000256" key="8">
    <source>
        <dbReference type="ARBA" id="ARBA00048313"/>
    </source>
</evidence>
<dbReference type="InterPro" id="IPR010097">
    <property type="entry name" value="Malate_DH_type1"/>
</dbReference>
<feature type="binding site" evidence="9">
    <location>
        <position position="129"/>
    </location>
    <ligand>
        <name>NAD(+)</name>
        <dbReference type="ChEBI" id="CHEBI:57540"/>
    </ligand>
</feature>
<dbReference type="EC" id="1.1.1.37" evidence="3"/>
<dbReference type="GeneID" id="115886577"/>
<dbReference type="PANTHER" id="PTHR11540">
    <property type="entry name" value="MALATE AND LACTATE DEHYDROGENASE"/>
    <property type="match status" value="1"/>
</dbReference>
<evidence type="ECO:0000256" key="4">
    <source>
        <dbReference type="ARBA" id="ARBA00016075"/>
    </source>
</evidence>
<dbReference type="InterPro" id="IPR036291">
    <property type="entry name" value="NAD(P)-bd_dom_sf"/>
</dbReference>
<dbReference type="GO" id="GO:0070013">
    <property type="term" value="C:intracellular organelle lumen"/>
    <property type="evidence" value="ECO:0007669"/>
    <property type="project" value="UniProtKB-ARBA"/>
</dbReference>
<dbReference type="FunFam" id="3.40.50.720:FF:000268">
    <property type="entry name" value="Malate dehydrogenase"/>
    <property type="match status" value="1"/>
</dbReference>
<dbReference type="NCBIfam" id="TIGR01772">
    <property type="entry name" value="MDH_euk_gproteo"/>
    <property type="match status" value="1"/>
</dbReference>
<evidence type="ECO:0000256" key="6">
    <source>
        <dbReference type="ARBA" id="ARBA00023002"/>
    </source>
</evidence>
<dbReference type="GO" id="GO:0019752">
    <property type="term" value="P:carboxylic acid metabolic process"/>
    <property type="evidence" value="ECO:0007669"/>
    <property type="project" value="InterPro"/>
</dbReference>
<dbReference type="RefSeq" id="XP_030761667.1">
    <property type="nucleotide sequence ID" value="XM_030905807.1"/>
</dbReference>
<dbReference type="KEGG" id="soy:115886577"/>
<proteinExistence type="inferred from homology"/>
<evidence type="ECO:0000259" key="12">
    <source>
        <dbReference type="Pfam" id="PF02866"/>
    </source>
</evidence>
<dbReference type="InterPro" id="IPR001236">
    <property type="entry name" value="Lactate/malate_DH_N"/>
</dbReference>
<keyword evidence="7 9" id="KW-0520">NAD</keyword>
<dbReference type="OrthoDB" id="755699at2759"/>
<dbReference type="Gene3D" id="3.90.110.10">
    <property type="entry name" value="Lactate dehydrogenase/glycoside hydrolase, family 4, C-terminal"/>
    <property type="match status" value="1"/>
</dbReference>
<comment type="catalytic activity">
    <reaction evidence="8">
        <text>(S)-malate + NAD(+) = oxaloacetate + NADH + H(+)</text>
        <dbReference type="Rhea" id="RHEA:21432"/>
        <dbReference type="ChEBI" id="CHEBI:15378"/>
        <dbReference type="ChEBI" id="CHEBI:15589"/>
        <dbReference type="ChEBI" id="CHEBI:16452"/>
        <dbReference type="ChEBI" id="CHEBI:57540"/>
        <dbReference type="ChEBI" id="CHEBI:57945"/>
        <dbReference type="EC" id="1.1.1.37"/>
    </reaction>
</comment>
<evidence type="ECO:0000256" key="2">
    <source>
        <dbReference type="ARBA" id="ARBA00011738"/>
    </source>
</evidence>
<evidence type="ECO:0000256" key="5">
    <source>
        <dbReference type="ARBA" id="ARBA00022532"/>
    </source>
</evidence>
<reference evidence="14" key="1">
    <citation type="submission" date="2025-08" db="UniProtKB">
        <authorList>
            <consortium name="RefSeq"/>
        </authorList>
    </citation>
    <scope>IDENTIFICATION</scope>
    <source>
        <tissue evidence="14">Gonads</tissue>
    </source>
</reference>
<evidence type="ECO:0000313" key="13">
    <source>
        <dbReference type="Proteomes" id="UP000504635"/>
    </source>
</evidence>
<dbReference type="Pfam" id="PF00056">
    <property type="entry name" value="Ldh_1_N"/>
    <property type="match status" value="1"/>
</dbReference>
<feature type="binding site" evidence="9">
    <location>
        <position position="68"/>
    </location>
    <ligand>
        <name>NAD(+)</name>
        <dbReference type="ChEBI" id="CHEBI:57540"/>
    </ligand>
</feature>
<dbReference type="SUPFAM" id="SSF56327">
    <property type="entry name" value="LDH C-terminal domain-like"/>
    <property type="match status" value="1"/>
</dbReference>
<dbReference type="Proteomes" id="UP000504635">
    <property type="component" value="Unplaced"/>
</dbReference>
<dbReference type="Pfam" id="PF02866">
    <property type="entry name" value="Ldh_1_C"/>
    <property type="match status" value="1"/>
</dbReference>
<keyword evidence="6 10" id="KW-0560">Oxidoreductase</keyword>
<feature type="binding site" evidence="9">
    <location>
        <begin position="42"/>
        <end position="48"/>
    </location>
    <ligand>
        <name>NAD(+)</name>
        <dbReference type="ChEBI" id="CHEBI:57540"/>
    </ligand>
</feature>
<feature type="domain" description="Lactate/malate dehydrogenase C-terminal" evidence="12">
    <location>
        <begin position="182"/>
        <end position="345"/>
    </location>
</feature>
<dbReference type="GO" id="GO:0005739">
    <property type="term" value="C:mitochondrion"/>
    <property type="evidence" value="ECO:0007669"/>
    <property type="project" value="TreeGrafter"/>
</dbReference>
<dbReference type="Gene3D" id="3.40.50.720">
    <property type="entry name" value="NAD(P)-binding Rossmann-like Domain"/>
    <property type="match status" value="1"/>
</dbReference>
<dbReference type="InterPro" id="IPR022383">
    <property type="entry name" value="Lactate/malate_DH_C"/>
</dbReference>
<organism evidence="13 14">
    <name type="scientific">Sitophilus oryzae</name>
    <name type="common">Rice weevil</name>
    <name type="synonym">Curculio oryzae</name>
    <dbReference type="NCBI Taxonomy" id="7048"/>
    <lineage>
        <taxon>Eukaryota</taxon>
        <taxon>Metazoa</taxon>
        <taxon>Ecdysozoa</taxon>
        <taxon>Arthropoda</taxon>
        <taxon>Hexapoda</taxon>
        <taxon>Insecta</taxon>
        <taxon>Pterygota</taxon>
        <taxon>Neoptera</taxon>
        <taxon>Endopterygota</taxon>
        <taxon>Coleoptera</taxon>
        <taxon>Polyphaga</taxon>
        <taxon>Cucujiformia</taxon>
        <taxon>Curculionidae</taxon>
        <taxon>Dryophthorinae</taxon>
        <taxon>Sitophilus</taxon>
    </lineage>
</organism>
<name>A0A6J2YE43_SITOR</name>
<keyword evidence="5" id="KW-0816">Tricarboxylic acid cycle</keyword>
<comment type="similarity">
    <text evidence="1">Belongs to the LDH/MDH superfamily. MDH type 1 family.</text>
</comment>
<accession>A0A6J2YE43</accession>
<feature type="domain" description="Lactate/malate dehydrogenase N-terminal" evidence="11">
    <location>
        <begin position="36"/>
        <end position="180"/>
    </location>
</feature>
<dbReference type="InterPro" id="IPR015955">
    <property type="entry name" value="Lactate_DH/Glyco_Ohase_4_C"/>
</dbReference>
<evidence type="ECO:0000259" key="11">
    <source>
        <dbReference type="Pfam" id="PF00056"/>
    </source>
</evidence>
<comment type="subunit">
    <text evidence="2">Homodimer.</text>
</comment>
<evidence type="ECO:0000256" key="9">
    <source>
        <dbReference type="PIRSR" id="PIRSR000102-3"/>
    </source>
</evidence>
<evidence type="ECO:0000256" key="1">
    <source>
        <dbReference type="ARBA" id="ARBA00008824"/>
    </source>
</evidence>
<dbReference type="PIRSF" id="PIRSF000102">
    <property type="entry name" value="Lac_mal_DH"/>
    <property type="match status" value="1"/>
</dbReference>
<protein>
    <recommendedName>
        <fullName evidence="4">Malate dehydrogenase, mitochondrial</fullName>
        <ecNumber evidence="3">1.1.1.37</ecNumber>
    </recommendedName>
</protein>
<keyword evidence="13" id="KW-1185">Reference proteome</keyword>
<evidence type="ECO:0000256" key="7">
    <source>
        <dbReference type="ARBA" id="ARBA00023027"/>
    </source>
</evidence>
<evidence type="ECO:0000313" key="14">
    <source>
        <dbReference type="RefSeq" id="XP_030761667.1"/>
    </source>
</evidence>
<dbReference type="SUPFAM" id="SSF51735">
    <property type="entry name" value="NAD(P)-binding Rossmann-fold domains"/>
    <property type="match status" value="1"/>
</dbReference>
<sequence>MSFLKQIIIQKYVNPIDLLRFRKIFSKNYSSGSSSMKVTVVGAAGKIGQALCLMLKQSPLIDELCVHDLKNTATGLGLELSHIDTKCKVSSFHGKDNLQIALQNSKIVVVLAAAQGVDSLTPDKVWDHNSVIVKDIVQEIARNCPKAMVAIGTNPINSIVPMASELMKKGSSYNPNGVFGITALDTVRANTFVAQMQGLEPECVTVPVIGGNSTETIVPVVSQAKPCAEFTNEEIEDIVASVRHAQENLSASKSTEGTPLSGAFAAARFVISLIKAIQGHQDIIETAYVSSKVHPYLKYCSSPLLLGPNGITRNLGIPKLSDFEQCMLDNAVPLLANDIKKGEHTVGIYEPPPPCNPCGPPKGSPCPHDWCEYKQ</sequence>
<dbReference type="InterPro" id="IPR001557">
    <property type="entry name" value="L-lactate/malate_DH"/>
</dbReference>